<reference evidence="1" key="1">
    <citation type="submission" date="2013-12" db="EMBL/GenBank/DDBJ databases">
        <title>A Varibaculum cambriense genome reconstructed from a premature infant gut community with otherwise low bacterial novelty that shifts toward anaerobic metabolism during the third week of life.</title>
        <authorList>
            <person name="Brown C.T."/>
            <person name="Sharon I."/>
            <person name="Thomas B.C."/>
            <person name="Castelle C.J."/>
            <person name="Morowitz M.J."/>
            <person name="Banfield J.F."/>
        </authorList>
    </citation>
    <scope>NUCLEOTIDE SEQUENCE</scope>
</reference>
<protein>
    <submittedName>
        <fullName evidence="1">Uncharacterized protein</fullName>
    </submittedName>
</protein>
<proteinExistence type="predicted"/>
<feature type="non-terminal residue" evidence="1">
    <location>
        <position position="32"/>
    </location>
</feature>
<sequence length="32" mass="3140">MKSLKVLACAACLLGTVSGVGFAKDVQTIAGS</sequence>
<comment type="caution">
    <text evidence="1">The sequence shown here is derived from an EMBL/GenBank/DDBJ whole genome shotgun (WGS) entry which is preliminary data.</text>
</comment>
<gene>
    <name evidence="1" type="ORF">Q604_UNBC06074G0001</name>
</gene>
<dbReference type="AlphaFoldDB" id="W1YBZ2"/>
<organism evidence="1">
    <name type="scientific">human gut metagenome</name>
    <dbReference type="NCBI Taxonomy" id="408170"/>
    <lineage>
        <taxon>unclassified sequences</taxon>
        <taxon>metagenomes</taxon>
        <taxon>organismal metagenomes</taxon>
    </lineage>
</organism>
<accession>W1YBZ2</accession>
<name>W1YBZ2_9ZZZZ</name>
<evidence type="ECO:0000313" key="1">
    <source>
        <dbReference type="EMBL" id="ETJ40032.1"/>
    </source>
</evidence>
<dbReference type="EMBL" id="AZMM01006074">
    <property type="protein sequence ID" value="ETJ40032.1"/>
    <property type="molecule type" value="Genomic_DNA"/>
</dbReference>